<reference evidence="2" key="1">
    <citation type="journal article" date="2020" name="Mol. Plant Microbe Interact.">
        <title>Genome Sequence of the Biocontrol Agent Coniothyrium minitans strain Conio (IMI 134523).</title>
        <authorList>
            <person name="Patel D."/>
            <person name="Shittu T.A."/>
            <person name="Baroncelli R."/>
            <person name="Muthumeenakshi S."/>
            <person name="Osborne T.H."/>
            <person name="Janganan T.K."/>
            <person name="Sreenivasaprasad S."/>
        </authorList>
    </citation>
    <scope>NUCLEOTIDE SEQUENCE</scope>
    <source>
        <strain evidence="2">Conio</strain>
    </source>
</reference>
<keyword evidence="3" id="KW-1185">Reference proteome</keyword>
<evidence type="ECO:0000256" key="1">
    <source>
        <dbReference type="SAM" id="MobiDB-lite"/>
    </source>
</evidence>
<protein>
    <submittedName>
        <fullName evidence="2">Uncharacterized protein</fullName>
    </submittedName>
</protein>
<dbReference type="Proteomes" id="UP000756921">
    <property type="component" value="Unassembled WGS sequence"/>
</dbReference>
<evidence type="ECO:0000313" key="3">
    <source>
        <dbReference type="Proteomes" id="UP000756921"/>
    </source>
</evidence>
<proteinExistence type="predicted"/>
<organism evidence="2 3">
    <name type="scientific">Paraphaeosphaeria minitans</name>
    <dbReference type="NCBI Taxonomy" id="565426"/>
    <lineage>
        <taxon>Eukaryota</taxon>
        <taxon>Fungi</taxon>
        <taxon>Dikarya</taxon>
        <taxon>Ascomycota</taxon>
        <taxon>Pezizomycotina</taxon>
        <taxon>Dothideomycetes</taxon>
        <taxon>Pleosporomycetidae</taxon>
        <taxon>Pleosporales</taxon>
        <taxon>Massarineae</taxon>
        <taxon>Didymosphaeriaceae</taxon>
        <taxon>Paraphaeosphaeria</taxon>
    </lineage>
</organism>
<accession>A0A9P6GF40</accession>
<comment type="caution">
    <text evidence="2">The sequence shown here is derived from an EMBL/GenBank/DDBJ whole genome shotgun (WGS) entry which is preliminary data.</text>
</comment>
<feature type="region of interest" description="Disordered" evidence="1">
    <location>
        <begin position="20"/>
        <end position="39"/>
    </location>
</feature>
<name>A0A9P6GF40_9PLEO</name>
<gene>
    <name evidence="2" type="ORF">PMIN01_08843</name>
</gene>
<dbReference type="AlphaFoldDB" id="A0A9P6GF40"/>
<sequence>MLADFEEVLRGGGVESWRAQQLDQQARRSTTDSTGGWSRARFHVPCAPTAARTRLVSGAASVYAVPRIVRWEQLGSGRGAAVGFGGGANGGAVQDRTVVNATGGISNYGARFSHRGKTLRRRDRVRAFVKLGSPKVAAHYVKGPMAAGRAMPSHGGFWGSCRLGFGRA</sequence>
<dbReference type="EMBL" id="WJXW01000009">
    <property type="protein sequence ID" value="KAF9733160.1"/>
    <property type="molecule type" value="Genomic_DNA"/>
</dbReference>
<evidence type="ECO:0000313" key="2">
    <source>
        <dbReference type="EMBL" id="KAF9733160.1"/>
    </source>
</evidence>